<evidence type="ECO:0000256" key="4">
    <source>
        <dbReference type="ARBA" id="ARBA00022679"/>
    </source>
</evidence>
<dbReference type="InterPro" id="IPR051537">
    <property type="entry name" value="DNA_Adenine_Mtase"/>
</dbReference>
<dbReference type="Proteomes" id="UP000295096">
    <property type="component" value="Unassembled WGS sequence"/>
</dbReference>
<dbReference type="GO" id="GO:0008170">
    <property type="term" value="F:N-methyltransferase activity"/>
    <property type="evidence" value="ECO:0007669"/>
    <property type="project" value="InterPro"/>
</dbReference>
<evidence type="ECO:0000256" key="7">
    <source>
        <dbReference type="ARBA" id="ARBA00047942"/>
    </source>
</evidence>
<dbReference type="GO" id="GO:0003677">
    <property type="term" value="F:DNA binding"/>
    <property type="evidence" value="ECO:0007669"/>
    <property type="project" value="InterPro"/>
</dbReference>
<gene>
    <name evidence="10" type="ORF">E2C06_08055</name>
</gene>
<dbReference type="InterPro" id="IPR038333">
    <property type="entry name" value="T1MK-like_N_sf"/>
</dbReference>
<dbReference type="InterPro" id="IPR029063">
    <property type="entry name" value="SAM-dependent_MTases_sf"/>
</dbReference>
<reference evidence="10 11" key="1">
    <citation type="journal article" date="2016" name="J. Microbiol.">
        <title>Dankookia rubra gen. nov., sp. nov., an alphaproteobacterium isolated from sediment of a shallow stream.</title>
        <authorList>
            <person name="Kim W.H."/>
            <person name="Kim D.H."/>
            <person name="Kang K."/>
            <person name="Ahn T.Y."/>
        </authorList>
    </citation>
    <scope>NUCLEOTIDE SEQUENCE [LARGE SCALE GENOMIC DNA]</scope>
    <source>
        <strain evidence="10 11">JCM30602</strain>
    </source>
</reference>
<accession>A0A4R5QIT2</accession>
<evidence type="ECO:0000256" key="5">
    <source>
        <dbReference type="ARBA" id="ARBA00022691"/>
    </source>
</evidence>
<evidence type="ECO:0000256" key="1">
    <source>
        <dbReference type="ARBA" id="ARBA00006594"/>
    </source>
</evidence>
<dbReference type="PANTHER" id="PTHR42933:SF4">
    <property type="entry name" value="TYPE I RESTRICTION ENZYME ECOKI METHYLASE SUBUNIT"/>
    <property type="match status" value="1"/>
</dbReference>
<dbReference type="EC" id="2.1.1.72" evidence="2"/>
<sequence length="493" mass="54054">MANTQDNVARLWALCHALRDDGITYHQYVTELTYLLFLKMAAETGAADVQGGDGSSGPNIPSGCRWSDLISQPPAERLDFYRAMLFRLGSKGSPRVRDIFRNAQTSISRSSNLSLVVDAINTIDWYSSGREGLGDAYEGILDKHASEKKSGAGQYFTPRPLIDCMVALIQPQVGEIIQDPAAGTGGFLVAADRYVKNLAGRAAALTRSQQAFQATKAFQGMELVPDTHRLGLMNLLLHGIESDRYCRGDALSPDIAQLDVPDVILTNPPFGAKKGGGNPTRTDLRFKTANKQLSFLQHVYRALPVGGRAAVVVSDNVLFEDGAGREVRSELMSLCRLHTILKLPTGIFYAQGVKTNVLFLNRDSETNTEHVWIYDMRANSAPIRKRRPLAREDFISFELAFGTDPHGRSPRTDQGESGRFRCFTRDEILARGDDLSIAWLRDDTAASDSASDPGELCAEIIAKLRAALDEMEELSDILDFPPGSDPLSQASNK</sequence>
<dbReference type="Pfam" id="PF02384">
    <property type="entry name" value="N6_Mtase"/>
    <property type="match status" value="1"/>
</dbReference>
<proteinExistence type="inferred from homology"/>
<dbReference type="EMBL" id="SMSJ01000006">
    <property type="protein sequence ID" value="TDH63312.1"/>
    <property type="molecule type" value="Genomic_DNA"/>
</dbReference>
<dbReference type="SUPFAM" id="SSF53335">
    <property type="entry name" value="S-adenosyl-L-methionine-dependent methyltransferases"/>
    <property type="match status" value="1"/>
</dbReference>
<evidence type="ECO:0000256" key="2">
    <source>
        <dbReference type="ARBA" id="ARBA00011900"/>
    </source>
</evidence>
<dbReference type="InterPro" id="IPR003356">
    <property type="entry name" value="DNA_methylase_A-5"/>
</dbReference>
<dbReference type="Gene3D" id="3.40.50.150">
    <property type="entry name" value="Vaccinia Virus protein VP39"/>
    <property type="match status" value="1"/>
</dbReference>
<dbReference type="GO" id="GO:0032259">
    <property type="term" value="P:methylation"/>
    <property type="evidence" value="ECO:0007669"/>
    <property type="project" value="UniProtKB-KW"/>
</dbReference>
<name>A0A4R5QIT2_9PROT</name>
<feature type="domain" description="DNA methylase adenine-specific" evidence="8">
    <location>
        <begin position="131"/>
        <end position="437"/>
    </location>
</feature>
<evidence type="ECO:0000259" key="8">
    <source>
        <dbReference type="Pfam" id="PF02384"/>
    </source>
</evidence>
<feature type="domain" description="N6 adenine-specific DNA methyltransferase N-terminal" evidence="9">
    <location>
        <begin position="9"/>
        <end position="120"/>
    </location>
</feature>
<dbReference type="InterPro" id="IPR022749">
    <property type="entry name" value="D12N6_MeTrfase_N"/>
</dbReference>
<comment type="catalytic activity">
    <reaction evidence="7">
        <text>a 2'-deoxyadenosine in DNA + S-adenosyl-L-methionine = an N(6)-methyl-2'-deoxyadenosine in DNA + S-adenosyl-L-homocysteine + H(+)</text>
        <dbReference type="Rhea" id="RHEA:15197"/>
        <dbReference type="Rhea" id="RHEA-COMP:12418"/>
        <dbReference type="Rhea" id="RHEA-COMP:12419"/>
        <dbReference type="ChEBI" id="CHEBI:15378"/>
        <dbReference type="ChEBI" id="CHEBI:57856"/>
        <dbReference type="ChEBI" id="CHEBI:59789"/>
        <dbReference type="ChEBI" id="CHEBI:90615"/>
        <dbReference type="ChEBI" id="CHEBI:90616"/>
        <dbReference type="EC" id="2.1.1.72"/>
    </reaction>
</comment>
<keyword evidence="5" id="KW-0949">S-adenosyl-L-methionine</keyword>
<organism evidence="10 11">
    <name type="scientific">Dankookia rubra</name>
    <dbReference type="NCBI Taxonomy" id="1442381"/>
    <lineage>
        <taxon>Bacteria</taxon>
        <taxon>Pseudomonadati</taxon>
        <taxon>Pseudomonadota</taxon>
        <taxon>Alphaproteobacteria</taxon>
        <taxon>Acetobacterales</taxon>
        <taxon>Roseomonadaceae</taxon>
        <taxon>Dankookia</taxon>
    </lineage>
</organism>
<keyword evidence="4 10" id="KW-0808">Transferase</keyword>
<comment type="similarity">
    <text evidence="1">Belongs to the N(4)/N(6)-methyltransferase family.</text>
</comment>
<dbReference type="Gene3D" id="1.20.1260.30">
    <property type="match status" value="1"/>
</dbReference>
<dbReference type="Pfam" id="PF12161">
    <property type="entry name" value="HsdM_N"/>
    <property type="match status" value="1"/>
</dbReference>
<evidence type="ECO:0000313" key="11">
    <source>
        <dbReference type="Proteomes" id="UP000295096"/>
    </source>
</evidence>
<keyword evidence="11" id="KW-1185">Reference proteome</keyword>
<dbReference type="OrthoDB" id="9806213at2"/>
<dbReference type="GO" id="GO:0009007">
    <property type="term" value="F:site-specific DNA-methyltransferase (adenine-specific) activity"/>
    <property type="evidence" value="ECO:0007669"/>
    <property type="project" value="UniProtKB-EC"/>
</dbReference>
<keyword evidence="3 10" id="KW-0489">Methyltransferase</keyword>
<evidence type="ECO:0000256" key="3">
    <source>
        <dbReference type="ARBA" id="ARBA00022603"/>
    </source>
</evidence>
<dbReference type="PRINTS" id="PR00507">
    <property type="entry name" value="N12N6MTFRASE"/>
</dbReference>
<keyword evidence="6" id="KW-0680">Restriction system</keyword>
<evidence type="ECO:0000256" key="6">
    <source>
        <dbReference type="ARBA" id="ARBA00022747"/>
    </source>
</evidence>
<comment type="caution">
    <text evidence="10">The sequence shown here is derived from an EMBL/GenBank/DDBJ whole genome shotgun (WGS) entry which is preliminary data.</text>
</comment>
<dbReference type="PANTHER" id="PTHR42933">
    <property type="entry name" value="SLR6095 PROTEIN"/>
    <property type="match status" value="1"/>
</dbReference>
<dbReference type="InterPro" id="IPR002052">
    <property type="entry name" value="DNA_methylase_N6_adenine_CS"/>
</dbReference>
<protein>
    <recommendedName>
        <fullName evidence="2">site-specific DNA-methyltransferase (adenine-specific)</fullName>
        <ecNumber evidence="2">2.1.1.72</ecNumber>
    </recommendedName>
</protein>
<evidence type="ECO:0000313" key="10">
    <source>
        <dbReference type="EMBL" id="TDH63312.1"/>
    </source>
</evidence>
<dbReference type="PROSITE" id="PS00092">
    <property type="entry name" value="N6_MTASE"/>
    <property type="match status" value="1"/>
</dbReference>
<dbReference type="RefSeq" id="WP_133288074.1">
    <property type="nucleotide sequence ID" value="NZ_SMSJ01000006.1"/>
</dbReference>
<dbReference type="AlphaFoldDB" id="A0A4R5QIT2"/>
<evidence type="ECO:0000259" key="9">
    <source>
        <dbReference type="Pfam" id="PF12161"/>
    </source>
</evidence>
<dbReference type="GO" id="GO:0009307">
    <property type="term" value="P:DNA restriction-modification system"/>
    <property type="evidence" value="ECO:0007669"/>
    <property type="project" value="UniProtKB-KW"/>
</dbReference>